<evidence type="ECO:0000313" key="4">
    <source>
        <dbReference type="Proteomes" id="UP001500827"/>
    </source>
</evidence>
<protein>
    <submittedName>
        <fullName evidence="3">Ubiquinol-cytochrome C chaperone family protein</fullName>
    </submittedName>
</protein>
<dbReference type="Proteomes" id="UP001500827">
    <property type="component" value="Unassembled WGS sequence"/>
</dbReference>
<gene>
    <name evidence="3" type="ORF">GCM10022276_18470</name>
</gene>
<dbReference type="InterPro" id="IPR021150">
    <property type="entry name" value="Ubiq_cyt_c_chap"/>
</dbReference>
<evidence type="ECO:0000259" key="2">
    <source>
        <dbReference type="Pfam" id="PF03981"/>
    </source>
</evidence>
<feature type="domain" description="Ubiquinol-cytochrome c chaperone" evidence="2">
    <location>
        <begin position="37"/>
        <end position="122"/>
    </location>
</feature>
<name>A0ABP7LI73_9SPHN</name>
<dbReference type="EMBL" id="BAABBM010000001">
    <property type="protein sequence ID" value="GAA3899927.1"/>
    <property type="molecule type" value="Genomic_DNA"/>
</dbReference>
<proteinExistence type="inferred from homology"/>
<comment type="similarity">
    <text evidence="1">Belongs to the UPF0174 family.</text>
</comment>
<reference evidence="4" key="1">
    <citation type="journal article" date="2019" name="Int. J. Syst. Evol. Microbiol.">
        <title>The Global Catalogue of Microorganisms (GCM) 10K type strain sequencing project: providing services to taxonomists for standard genome sequencing and annotation.</title>
        <authorList>
            <consortium name="The Broad Institute Genomics Platform"/>
            <consortium name="The Broad Institute Genome Sequencing Center for Infectious Disease"/>
            <person name="Wu L."/>
            <person name="Ma J."/>
        </authorList>
    </citation>
    <scope>NUCLEOTIDE SEQUENCE [LARGE SCALE GENOMIC DNA]</scope>
    <source>
        <strain evidence="4">JCM 17543</strain>
    </source>
</reference>
<evidence type="ECO:0000313" key="3">
    <source>
        <dbReference type="EMBL" id="GAA3899927.1"/>
    </source>
</evidence>
<dbReference type="RefSeq" id="WP_344699396.1">
    <property type="nucleotide sequence ID" value="NZ_BAABBM010000001.1"/>
</dbReference>
<keyword evidence="4" id="KW-1185">Reference proteome</keyword>
<sequence length="169" mass="18617">MLGSLFRRLTAENAAGPALFDAITARTRQPHWYVEGGLPDTLDGRFAVLSTITALVLLRLEQFDEAGNSASVALTERFIEVMEAEHRELGLGDPTLGKTVRKLVGSLARRTALWRETVGQADWCEATRSSLYRDNPSAEAIRHSENALRTLWAGLRGADLKALEEGKLQ</sequence>
<organism evidence="3 4">
    <name type="scientific">Sphingomonas limnosediminicola</name>
    <dbReference type="NCBI Taxonomy" id="940133"/>
    <lineage>
        <taxon>Bacteria</taxon>
        <taxon>Pseudomonadati</taxon>
        <taxon>Pseudomonadota</taxon>
        <taxon>Alphaproteobacteria</taxon>
        <taxon>Sphingomonadales</taxon>
        <taxon>Sphingomonadaceae</taxon>
        <taxon>Sphingomonas</taxon>
    </lineage>
</organism>
<evidence type="ECO:0000256" key="1">
    <source>
        <dbReference type="ARBA" id="ARBA00006436"/>
    </source>
</evidence>
<accession>A0ABP7LI73</accession>
<comment type="caution">
    <text evidence="3">The sequence shown here is derived from an EMBL/GenBank/DDBJ whole genome shotgun (WGS) entry which is preliminary data.</text>
</comment>
<dbReference type="Pfam" id="PF03981">
    <property type="entry name" value="Ubiq_cyt_C_chap"/>
    <property type="match status" value="1"/>
</dbReference>